<feature type="domain" description="TonB-dependent receptor plug" evidence="14">
    <location>
        <begin position="118"/>
        <end position="238"/>
    </location>
</feature>
<dbReference type="InterPro" id="IPR039426">
    <property type="entry name" value="TonB-dep_rcpt-like"/>
</dbReference>
<dbReference type="OrthoDB" id="9768177at2"/>
<keyword evidence="8" id="KW-0675">Receptor</keyword>
<reference evidence="15 16" key="1">
    <citation type="submission" date="2019-07" db="EMBL/GenBank/DDBJ databases">
        <title>Novel species of Flavobacterium.</title>
        <authorList>
            <person name="Liu Q."/>
            <person name="Xin Y.-H."/>
        </authorList>
    </citation>
    <scope>NUCLEOTIDE SEQUENCE [LARGE SCALE GENOMIC DNA]</scope>
    <source>
        <strain evidence="15 16">LB3P56</strain>
    </source>
</reference>
<evidence type="ECO:0000256" key="1">
    <source>
        <dbReference type="ARBA" id="ARBA00004571"/>
    </source>
</evidence>
<dbReference type="InterPro" id="IPR023996">
    <property type="entry name" value="TonB-dep_OMP_SusC/RagA"/>
</dbReference>
<dbReference type="NCBIfam" id="TIGR04057">
    <property type="entry name" value="SusC_RagA_signa"/>
    <property type="match status" value="1"/>
</dbReference>
<dbReference type="PROSITE" id="PS52016">
    <property type="entry name" value="TONB_DEPENDENT_REC_3"/>
    <property type="match status" value="1"/>
</dbReference>
<keyword evidence="6 11" id="KW-0798">TonB box</keyword>
<evidence type="ECO:0000256" key="6">
    <source>
        <dbReference type="ARBA" id="ARBA00023077"/>
    </source>
</evidence>
<dbReference type="RefSeq" id="WP_144070921.1">
    <property type="nucleotide sequence ID" value="NZ_VJZR01000002.1"/>
</dbReference>
<dbReference type="SUPFAM" id="SSF49464">
    <property type="entry name" value="Carboxypeptidase regulatory domain-like"/>
    <property type="match status" value="1"/>
</dbReference>
<feature type="domain" description="TonB-dependent receptor-like beta-barrel" evidence="13">
    <location>
        <begin position="456"/>
        <end position="1001"/>
    </location>
</feature>
<evidence type="ECO:0000256" key="7">
    <source>
        <dbReference type="ARBA" id="ARBA00023136"/>
    </source>
</evidence>
<keyword evidence="7 10" id="KW-0472">Membrane</keyword>
<evidence type="ECO:0000313" key="15">
    <source>
        <dbReference type="EMBL" id="TRX22918.1"/>
    </source>
</evidence>
<dbReference type="EMBL" id="VJZR01000002">
    <property type="protein sequence ID" value="TRX22918.1"/>
    <property type="molecule type" value="Genomic_DNA"/>
</dbReference>
<dbReference type="SUPFAM" id="SSF56935">
    <property type="entry name" value="Porins"/>
    <property type="match status" value="1"/>
</dbReference>
<keyword evidence="4 10" id="KW-0812">Transmembrane</keyword>
<sequence>MKLKFNGFLVLLLVLVAQVTFAQDRVVSGVVSDNTSMPLPGVSVLVKGTKSGTQTDFDGKFSIKATSSQVLIFSFIGMKTQEVSASSSSINVKMASDAFELEGVVVTAFGIKKSEKAIGYAAQSVKGSSLTEARETNLVNALSGKIAGVQVTNSSGAVGASSRIVLRGNSTITGNNQALFVVDGIPFDNTSYGNADDGGGRDLPNGVASINPDDVESITVLKGPNAAALYGLRASNGVIIITTKSGKKGKGLSVVSFNTNTTFTNPLLLPKYQNSYGQGSTSDYFEFVDGAGGGYNDGVDESWGPALDKGLSFVQWDSYKVGGAPLPWISHKDNVKDFYETGLSQSNNISLSAGSDEANFRMSIGNSDERGMLHNTDFKKFNVSLNGNVKLGEKLTGGVTLNYFNDKSNNLPTGGYDNENAAQQFIWSARNVKYTDLKNWRNLPLAPEGTPAEGTPLNWNTNFQNNPYWILDTNTNTYDRDRLTGAAFMGYQVSNSISATGKVSLDHYSQLTTNRQAIGSNSAADGTYAENALRFSEINTEAIIGYKKQLTDDINFSINFGGNKMKRVRTQNFGSITGLELPNFYNLSNIKSGTTAVSGNDYNEIRIGSVFGFGEISYKDYVYINFSGRNDWASVLPTANNSFFYPAISGSLVLSEILDMKEYTVNYLKLRGGWSKVGGTGALGAYNLNQTFDLSTNGFGNQASSPATQFNPNLKPESVIGIEVGVDFNAFNNRLRFSGTYYTKESSDLLVPIQVSSATGFTSVWDNIAEMENKGFELQLGVTAIKSKDFTFDIDLNFAKNDNKVVSLGALDTYILGGQWGINLEARAGQPYGSLVGRGFEKDASGNVIYENGIPKIESATKILGNITPDWTGGANFTFKYKDFDLSTLIDAKIGGDVHSMTYAWGRYAGTLEESLIGRETGVVGNGVMSDGAGGYIPNNVVVSAKSFNQSAYGNTIEESAIFDASYVKLRQLSLGYSIPKKLLQNTPIQDFKFSIVARNLAILYKKAPHIDPETGFSSTNGNQGQEFGQIPSARSIGFNINVQF</sequence>
<dbReference type="InterPro" id="IPR012910">
    <property type="entry name" value="Plug_dom"/>
</dbReference>
<dbReference type="GO" id="GO:0044718">
    <property type="term" value="P:siderophore transmembrane transport"/>
    <property type="evidence" value="ECO:0007669"/>
    <property type="project" value="TreeGrafter"/>
</dbReference>
<dbReference type="InterPro" id="IPR036942">
    <property type="entry name" value="Beta-barrel_TonB_sf"/>
</dbReference>
<dbReference type="Pfam" id="PF00593">
    <property type="entry name" value="TonB_dep_Rec_b-barrel"/>
    <property type="match status" value="1"/>
</dbReference>
<dbReference type="Pfam" id="PF07715">
    <property type="entry name" value="Plug"/>
    <property type="match status" value="1"/>
</dbReference>
<organism evidence="15 16">
    <name type="scientific">Flavobacterium franklandianum</name>
    <dbReference type="NCBI Taxonomy" id="2594430"/>
    <lineage>
        <taxon>Bacteria</taxon>
        <taxon>Pseudomonadati</taxon>
        <taxon>Bacteroidota</taxon>
        <taxon>Flavobacteriia</taxon>
        <taxon>Flavobacteriales</taxon>
        <taxon>Flavobacteriaceae</taxon>
        <taxon>Flavobacterium</taxon>
    </lineage>
</organism>
<feature type="signal peptide" evidence="12">
    <location>
        <begin position="1"/>
        <end position="22"/>
    </location>
</feature>
<dbReference type="GO" id="GO:0015344">
    <property type="term" value="F:siderophore uptake transmembrane transporter activity"/>
    <property type="evidence" value="ECO:0007669"/>
    <property type="project" value="TreeGrafter"/>
</dbReference>
<keyword evidence="16" id="KW-1185">Reference proteome</keyword>
<comment type="similarity">
    <text evidence="10 11">Belongs to the TonB-dependent receptor family.</text>
</comment>
<keyword evidence="3 10" id="KW-1134">Transmembrane beta strand</keyword>
<keyword evidence="9 10" id="KW-0998">Cell outer membrane</keyword>
<dbReference type="InterPro" id="IPR023997">
    <property type="entry name" value="TonB-dep_OMP_SusC/RagA_CS"/>
</dbReference>
<dbReference type="PANTHER" id="PTHR30069:SF29">
    <property type="entry name" value="HEMOGLOBIN AND HEMOGLOBIN-HAPTOGLOBIN-BINDING PROTEIN 1-RELATED"/>
    <property type="match status" value="1"/>
</dbReference>
<evidence type="ECO:0000256" key="5">
    <source>
        <dbReference type="ARBA" id="ARBA00022729"/>
    </source>
</evidence>
<dbReference type="Gene3D" id="2.60.40.1120">
    <property type="entry name" value="Carboxypeptidase-like, regulatory domain"/>
    <property type="match status" value="1"/>
</dbReference>
<evidence type="ECO:0000256" key="4">
    <source>
        <dbReference type="ARBA" id="ARBA00022692"/>
    </source>
</evidence>
<comment type="subcellular location">
    <subcellularLocation>
        <location evidence="1 10">Cell outer membrane</location>
        <topology evidence="1 10">Multi-pass membrane protein</topology>
    </subcellularLocation>
</comment>
<dbReference type="InterPro" id="IPR000531">
    <property type="entry name" value="Beta-barrel_TonB"/>
</dbReference>
<dbReference type="InterPro" id="IPR008969">
    <property type="entry name" value="CarboxyPept-like_regulatory"/>
</dbReference>
<gene>
    <name evidence="15" type="ORF">FNW17_03895</name>
</gene>
<evidence type="ECO:0000256" key="2">
    <source>
        <dbReference type="ARBA" id="ARBA00022448"/>
    </source>
</evidence>
<dbReference type="Gene3D" id="2.170.130.10">
    <property type="entry name" value="TonB-dependent receptor, plug domain"/>
    <property type="match status" value="1"/>
</dbReference>
<feature type="chain" id="PRO_5021704206" evidence="12">
    <location>
        <begin position="23"/>
        <end position="1045"/>
    </location>
</feature>
<keyword evidence="5 12" id="KW-0732">Signal</keyword>
<evidence type="ECO:0000256" key="9">
    <source>
        <dbReference type="ARBA" id="ARBA00023237"/>
    </source>
</evidence>
<dbReference type="Proteomes" id="UP000318585">
    <property type="component" value="Unassembled WGS sequence"/>
</dbReference>
<evidence type="ECO:0000256" key="10">
    <source>
        <dbReference type="PROSITE-ProRule" id="PRU01360"/>
    </source>
</evidence>
<evidence type="ECO:0000259" key="13">
    <source>
        <dbReference type="Pfam" id="PF00593"/>
    </source>
</evidence>
<comment type="caution">
    <text evidence="15">The sequence shown here is derived from an EMBL/GenBank/DDBJ whole genome shotgun (WGS) entry which is preliminary data.</text>
</comment>
<dbReference type="AlphaFoldDB" id="A0A553CQU8"/>
<dbReference type="NCBIfam" id="TIGR04056">
    <property type="entry name" value="OMP_RagA_SusC"/>
    <property type="match status" value="1"/>
</dbReference>
<evidence type="ECO:0000259" key="14">
    <source>
        <dbReference type="Pfam" id="PF07715"/>
    </source>
</evidence>
<evidence type="ECO:0000256" key="11">
    <source>
        <dbReference type="RuleBase" id="RU003357"/>
    </source>
</evidence>
<evidence type="ECO:0000256" key="3">
    <source>
        <dbReference type="ARBA" id="ARBA00022452"/>
    </source>
</evidence>
<evidence type="ECO:0000256" key="12">
    <source>
        <dbReference type="SAM" id="SignalP"/>
    </source>
</evidence>
<protein>
    <submittedName>
        <fullName evidence="15">SusC/RagA family TonB-linked outer membrane protein</fullName>
    </submittedName>
</protein>
<keyword evidence="2 10" id="KW-0813">Transport</keyword>
<dbReference type="GO" id="GO:0009279">
    <property type="term" value="C:cell outer membrane"/>
    <property type="evidence" value="ECO:0007669"/>
    <property type="project" value="UniProtKB-SubCell"/>
</dbReference>
<dbReference type="Pfam" id="PF13715">
    <property type="entry name" value="CarbopepD_reg_2"/>
    <property type="match status" value="1"/>
</dbReference>
<name>A0A553CQU8_9FLAO</name>
<dbReference type="PANTHER" id="PTHR30069">
    <property type="entry name" value="TONB-DEPENDENT OUTER MEMBRANE RECEPTOR"/>
    <property type="match status" value="1"/>
</dbReference>
<accession>A0A553CQU8</accession>
<proteinExistence type="inferred from homology"/>
<evidence type="ECO:0000313" key="16">
    <source>
        <dbReference type="Proteomes" id="UP000318585"/>
    </source>
</evidence>
<evidence type="ECO:0000256" key="8">
    <source>
        <dbReference type="ARBA" id="ARBA00023170"/>
    </source>
</evidence>
<dbReference type="Gene3D" id="2.40.170.20">
    <property type="entry name" value="TonB-dependent receptor, beta-barrel domain"/>
    <property type="match status" value="1"/>
</dbReference>
<dbReference type="InterPro" id="IPR037066">
    <property type="entry name" value="Plug_dom_sf"/>
</dbReference>